<evidence type="ECO:0000256" key="2">
    <source>
        <dbReference type="ARBA" id="ARBA00022723"/>
    </source>
</evidence>
<evidence type="ECO:0000256" key="4">
    <source>
        <dbReference type="ARBA" id="ARBA00022833"/>
    </source>
</evidence>
<evidence type="ECO:0000256" key="3">
    <source>
        <dbReference type="ARBA" id="ARBA00022801"/>
    </source>
</evidence>
<dbReference type="GO" id="GO:0005739">
    <property type="term" value="C:mitochondrion"/>
    <property type="evidence" value="ECO:0007669"/>
    <property type="project" value="TreeGrafter"/>
</dbReference>
<name>A0A914W728_9BILA</name>
<sequence length="80" mass="8697">MRKHLCTSVTNEEVERGKNLLKTNMLLMLDGSTPICEDIGRWAAMANRVAATDVTRRAQAVVALVDGFHVWGGTASIANL</sequence>
<dbReference type="SUPFAM" id="SSF63411">
    <property type="entry name" value="LuxS/MPP-like metallohydrolase"/>
    <property type="match status" value="1"/>
</dbReference>
<dbReference type="PANTHER" id="PTHR11851">
    <property type="entry name" value="METALLOPROTEASE"/>
    <property type="match status" value="1"/>
</dbReference>
<dbReference type="GO" id="GO:0046872">
    <property type="term" value="F:metal ion binding"/>
    <property type="evidence" value="ECO:0007669"/>
    <property type="project" value="UniProtKB-KW"/>
</dbReference>
<organism evidence="6 7">
    <name type="scientific">Plectus sambesii</name>
    <dbReference type="NCBI Taxonomy" id="2011161"/>
    <lineage>
        <taxon>Eukaryota</taxon>
        <taxon>Metazoa</taxon>
        <taxon>Ecdysozoa</taxon>
        <taxon>Nematoda</taxon>
        <taxon>Chromadorea</taxon>
        <taxon>Plectida</taxon>
        <taxon>Plectina</taxon>
        <taxon>Plectoidea</taxon>
        <taxon>Plectidae</taxon>
        <taxon>Plectus</taxon>
    </lineage>
</organism>
<dbReference type="AlphaFoldDB" id="A0A914W728"/>
<evidence type="ECO:0000256" key="1">
    <source>
        <dbReference type="ARBA" id="ARBA00022670"/>
    </source>
</evidence>
<protein>
    <submittedName>
        <fullName evidence="7">Uncharacterized protein</fullName>
    </submittedName>
</protein>
<dbReference type="GO" id="GO:0004222">
    <property type="term" value="F:metalloendopeptidase activity"/>
    <property type="evidence" value="ECO:0007669"/>
    <property type="project" value="TreeGrafter"/>
</dbReference>
<keyword evidence="6" id="KW-1185">Reference proteome</keyword>
<keyword evidence="4" id="KW-0862">Zinc</keyword>
<evidence type="ECO:0000313" key="6">
    <source>
        <dbReference type="Proteomes" id="UP000887566"/>
    </source>
</evidence>
<evidence type="ECO:0000256" key="5">
    <source>
        <dbReference type="ARBA" id="ARBA00023049"/>
    </source>
</evidence>
<keyword evidence="3" id="KW-0378">Hydrolase</keyword>
<keyword evidence="2" id="KW-0479">Metal-binding</keyword>
<evidence type="ECO:0000313" key="7">
    <source>
        <dbReference type="WBParaSite" id="PSAMB.scaffold334size56143.g4754.t1"/>
    </source>
</evidence>
<dbReference type="Gene3D" id="3.30.830.10">
    <property type="entry name" value="Metalloenzyme, LuxS/M16 peptidase-like"/>
    <property type="match status" value="1"/>
</dbReference>
<reference evidence="7" key="1">
    <citation type="submission" date="2022-11" db="UniProtKB">
        <authorList>
            <consortium name="WormBaseParasite"/>
        </authorList>
    </citation>
    <scope>IDENTIFICATION</scope>
</reference>
<proteinExistence type="predicted"/>
<dbReference type="Proteomes" id="UP000887566">
    <property type="component" value="Unplaced"/>
</dbReference>
<accession>A0A914W728</accession>
<dbReference type="GO" id="GO:0006627">
    <property type="term" value="P:protein processing involved in protein targeting to mitochondrion"/>
    <property type="evidence" value="ECO:0007669"/>
    <property type="project" value="TreeGrafter"/>
</dbReference>
<keyword evidence="5" id="KW-0482">Metalloprotease</keyword>
<dbReference type="InterPro" id="IPR011249">
    <property type="entry name" value="Metalloenz_LuxS/M16"/>
</dbReference>
<dbReference type="WBParaSite" id="PSAMB.scaffold334size56143.g4754.t1">
    <property type="protein sequence ID" value="PSAMB.scaffold334size56143.g4754.t1"/>
    <property type="gene ID" value="PSAMB.scaffold334size56143.g4754"/>
</dbReference>
<dbReference type="PANTHER" id="PTHR11851:SF149">
    <property type="entry name" value="GH01077P"/>
    <property type="match status" value="1"/>
</dbReference>
<keyword evidence="1" id="KW-0645">Protease</keyword>
<dbReference type="InterPro" id="IPR050361">
    <property type="entry name" value="MPP/UQCRC_Complex"/>
</dbReference>